<feature type="non-terminal residue" evidence="3">
    <location>
        <position position="373"/>
    </location>
</feature>
<feature type="transmembrane region" description="Helical" evidence="1">
    <location>
        <begin position="247"/>
        <end position="270"/>
    </location>
</feature>
<feature type="transmembrane region" description="Helical" evidence="1">
    <location>
        <begin position="213"/>
        <end position="235"/>
    </location>
</feature>
<feature type="transmembrane region" description="Helical" evidence="1">
    <location>
        <begin position="323"/>
        <end position="345"/>
    </location>
</feature>
<organism evidence="3 4">
    <name type="scientific">Mycena citricolor</name>
    <dbReference type="NCBI Taxonomy" id="2018698"/>
    <lineage>
        <taxon>Eukaryota</taxon>
        <taxon>Fungi</taxon>
        <taxon>Dikarya</taxon>
        <taxon>Basidiomycota</taxon>
        <taxon>Agaricomycotina</taxon>
        <taxon>Agaricomycetes</taxon>
        <taxon>Agaricomycetidae</taxon>
        <taxon>Agaricales</taxon>
        <taxon>Marasmiineae</taxon>
        <taxon>Mycenaceae</taxon>
        <taxon>Mycena</taxon>
    </lineage>
</organism>
<dbReference type="InterPro" id="IPR045339">
    <property type="entry name" value="DUF6534"/>
</dbReference>
<evidence type="ECO:0000259" key="2">
    <source>
        <dbReference type="Pfam" id="PF20152"/>
    </source>
</evidence>
<name>A0AAD2HUK2_9AGAR</name>
<keyword evidence="1" id="KW-0472">Membrane</keyword>
<dbReference type="EMBL" id="CAVNYO010000447">
    <property type="protein sequence ID" value="CAK5282150.1"/>
    <property type="molecule type" value="Genomic_DNA"/>
</dbReference>
<keyword evidence="1" id="KW-1133">Transmembrane helix</keyword>
<keyword evidence="1" id="KW-0812">Transmembrane</keyword>
<dbReference type="AlphaFoldDB" id="A0AAD2HUK2"/>
<evidence type="ECO:0000256" key="1">
    <source>
        <dbReference type="SAM" id="Phobius"/>
    </source>
</evidence>
<evidence type="ECO:0000313" key="3">
    <source>
        <dbReference type="EMBL" id="CAK5282150.1"/>
    </source>
</evidence>
<proteinExistence type="predicted"/>
<evidence type="ECO:0000313" key="4">
    <source>
        <dbReference type="Proteomes" id="UP001295794"/>
    </source>
</evidence>
<dbReference type="PANTHER" id="PTHR40465">
    <property type="entry name" value="CHROMOSOME 1, WHOLE GENOME SHOTGUN SEQUENCE"/>
    <property type="match status" value="1"/>
</dbReference>
<keyword evidence="4" id="KW-1185">Reference proteome</keyword>
<sequence>HPIIRSLRSAINLRLRAQHIHGCSCLLPLLACSPSYIESLFHSVFNIVSQVDPRKLEHLRHDRWSEPRDIRGHARTSLAHHHDHFCAMSASFDAQAFVRYSLGGRDLSTNLCLILQGVLLGQFARYISNGFHRSDPTIMRVWLVGLLFLTLGKNLSDLYVTHRQNTTRFLDASGVLMDYISLKGQASYLVNVVLVFYVQIFFCWRLWTLCRRIWLPSLIALSFVGAAIAGILSVPATHAKYVLRWSAACYIIYFAGDLILCASMMYHLLISTDARSSQLFRDTANVLARIARITIQSALPAVICALVDLIASQINQNYYALDVATTLTIITTHVLPMCYALSSLWTLNSRMGWRRAGETRDAASSRGCSVEAP</sequence>
<feature type="transmembrane region" description="Helical" evidence="1">
    <location>
        <begin position="186"/>
        <end position="207"/>
    </location>
</feature>
<accession>A0AAD2HUK2</accession>
<dbReference type="Proteomes" id="UP001295794">
    <property type="component" value="Unassembled WGS sequence"/>
</dbReference>
<protein>
    <recommendedName>
        <fullName evidence="2">DUF6534 domain-containing protein</fullName>
    </recommendedName>
</protein>
<dbReference type="PANTHER" id="PTHR40465:SF1">
    <property type="entry name" value="DUF6534 DOMAIN-CONTAINING PROTEIN"/>
    <property type="match status" value="1"/>
</dbReference>
<comment type="caution">
    <text evidence="3">The sequence shown here is derived from an EMBL/GenBank/DDBJ whole genome shotgun (WGS) entry which is preliminary data.</text>
</comment>
<feature type="domain" description="DUF6534" evidence="2">
    <location>
        <begin position="255"/>
        <end position="351"/>
    </location>
</feature>
<reference evidence="3" key="1">
    <citation type="submission" date="2023-11" db="EMBL/GenBank/DDBJ databases">
        <authorList>
            <person name="De Vega J J."/>
            <person name="De Vega J J."/>
        </authorList>
    </citation>
    <scope>NUCLEOTIDE SEQUENCE</scope>
</reference>
<gene>
    <name evidence="3" type="ORF">MYCIT1_LOCUS33662</name>
</gene>
<dbReference type="Pfam" id="PF20152">
    <property type="entry name" value="DUF6534"/>
    <property type="match status" value="1"/>
</dbReference>